<dbReference type="Proteomes" id="UP000008854">
    <property type="component" value="Unassembled WGS sequence"/>
</dbReference>
<dbReference type="GO" id="GO:0005667">
    <property type="term" value="C:transcription regulator complex"/>
    <property type="evidence" value="ECO:0007669"/>
    <property type="project" value="TreeGrafter"/>
</dbReference>
<protein>
    <submittedName>
        <fullName evidence="9">BZIP domain-containing protein</fullName>
    </submittedName>
</protein>
<comment type="similarity">
    <text evidence="1">Belongs to the bZIP family. Jun subfamily.</text>
</comment>
<sequence>MPDNKGDESFARDNSDTATFTSPLRVITQYARTDISDMYSLDRSTSLGLCLTNAPNLTDLKSCSLSLHNVSQEVCYQPWTVGSVDTSEFEKLLGRLGNNGSTLTPNSVLNPNNITQDQELFADNFSETLNKVKTEQEVWTLIPSSSSFDNIITESTNSSLEKQIQSNRNVSVSFMESYTISGETSNSVKSKSDHTHPPVYVSDPTKIESPALTNEPLVLLSGTSNENPMKTPSNVNSMQRHIACSKCSSSASDPFHENFYPNILSTCDSNSNDIHRMNTEISWVTSLPTISSIANGLRQAVADCGCSATDFCSSLDELSSESRFTNSSYRHKIIGSHRFSENVLASAKDILCSNDDNDGIHCRLSQKLPVVNPCNHEQSRDIPVHYAIQEDHGAAQMNGLCSEGLEDDVVTLSSTSRLCTNDSSDFGIRIALTELYYSARPNPSTVEERIISTPALSSVTESTDSNPCSENIHRTSAHLFVSCQSTTPRDSSSHLLDNHLNPTSIAGQSPGSSRIHNSDSILSRNDVCLAHPPNSPTNGNLCDQQFDEMYCTLGNQFSDKSLLLQSNSHLIPCISPMCDSFLDAHMLQSLRSPGILSTDLNQVSVNSVLNLTAIPSLLSDENNGDLGQRNNYCRRLSNSKSDTVGITSLSTVTSYLNPFSARSLSLVTHSNCLKKPERHVGGNKKSRFNTLNTNSGLAVVGDSSTDITPIHGIFNDASKSNVKRSRNLRVRGSSDVSCKIHSSVYNDENCSTANPLAYPGESNKLFTGKVESLVTGDTDDSSDHSESLSTGTRHAVRDSTPVSPSDEVEQHHLKLERKRARNRVAARRCRERKISLIRSLENQVAERDAQVRNLEDAVARYRAESEQLRLHVEMLASSYPSLKAELYHFPFLSQPLSSHSQPPQPQ</sequence>
<dbReference type="GO" id="GO:0051726">
    <property type="term" value="P:regulation of cell cycle"/>
    <property type="evidence" value="ECO:0007669"/>
    <property type="project" value="TreeGrafter"/>
</dbReference>
<feature type="region of interest" description="Disordered" evidence="6">
    <location>
        <begin position="183"/>
        <end position="207"/>
    </location>
</feature>
<feature type="domain" description="BZIP" evidence="7">
    <location>
        <begin position="812"/>
        <end position="875"/>
    </location>
</feature>
<reference evidence="8" key="1">
    <citation type="journal article" date="2012" name="PLoS Negl. Trop. Dis.">
        <title>A systematically improved high quality genome and transcriptome of the human blood fluke Schistosoma mansoni.</title>
        <authorList>
            <person name="Protasio A.V."/>
            <person name="Tsai I.J."/>
            <person name="Babbage A."/>
            <person name="Nichol S."/>
            <person name="Hunt M."/>
            <person name="Aslett M.A."/>
            <person name="De Silva N."/>
            <person name="Velarde G.S."/>
            <person name="Anderson T.J."/>
            <person name="Clark R.C."/>
            <person name="Davidson C."/>
            <person name="Dillon G.P."/>
            <person name="Holroyd N.E."/>
            <person name="LoVerde P.T."/>
            <person name="Lloyd C."/>
            <person name="McQuillan J."/>
            <person name="Oliveira G."/>
            <person name="Otto T.D."/>
            <person name="Parker-Manuel S.J."/>
            <person name="Quail M.A."/>
            <person name="Wilson R.A."/>
            <person name="Zerlotini A."/>
            <person name="Dunne D.W."/>
            <person name="Berriman M."/>
        </authorList>
    </citation>
    <scope>NUCLEOTIDE SEQUENCE [LARGE SCALE GENOMIC DNA]</scope>
    <source>
        <strain evidence="8">Puerto Rican</strain>
    </source>
</reference>
<dbReference type="InParanoid" id="A0A5K4FBN7"/>
<dbReference type="InterPro" id="IPR004827">
    <property type="entry name" value="bZIP"/>
</dbReference>
<evidence type="ECO:0000256" key="6">
    <source>
        <dbReference type="SAM" id="MobiDB-lite"/>
    </source>
</evidence>
<keyword evidence="3" id="KW-0238">DNA-binding</keyword>
<feature type="coiled-coil region" evidence="5">
    <location>
        <begin position="837"/>
        <end position="871"/>
    </location>
</feature>
<keyword evidence="4" id="KW-0804">Transcription</keyword>
<keyword evidence="5" id="KW-0175">Coiled coil</keyword>
<dbReference type="STRING" id="6183.A0A5K4FBN7"/>
<keyword evidence="8" id="KW-1185">Reference proteome</keyword>
<evidence type="ECO:0000256" key="3">
    <source>
        <dbReference type="ARBA" id="ARBA00023125"/>
    </source>
</evidence>
<dbReference type="AlphaFoldDB" id="A0A5K4FBN7"/>
<keyword evidence="2" id="KW-0805">Transcription regulation</keyword>
<dbReference type="GO" id="GO:0042127">
    <property type="term" value="P:regulation of cell population proliferation"/>
    <property type="evidence" value="ECO:0007669"/>
    <property type="project" value="TreeGrafter"/>
</dbReference>
<dbReference type="SMART" id="SM00338">
    <property type="entry name" value="BRLZ"/>
    <property type="match status" value="1"/>
</dbReference>
<dbReference type="PANTHER" id="PTHR11462:SF35">
    <property type="entry name" value="TRANSCRIPTION FACTOR JRA"/>
    <property type="match status" value="1"/>
</dbReference>
<dbReference type="GO" id="GO:0000981">
    <property type="term" value="F:DNA-binding transcription factor activity, RNA polymerase II-specific"/>
    <property type="evidence" value="ECO:0007669"/>
    <property type="project" value="TreeGrafter"/>
</dbReference>
<feature type="region of interest" description="Disordered" evidence="6">
    <location>
        <begin position="491"/>
        <end position="516"/>
    </location>
</feature>
<dbReference type="PROSITE" id="PS50217">
    <property type="entry name" value="BZIP"/>
    <property type="match status" value="1"/>
</dbReference>
<dbReference type="Gene3D" id="1.20.5.170">
    <property type="match status" value="1"/>
</dbReference>
<dbReference type="PANTHER" id="PTHR11462">
    <property type="entry name" value="JUN TRANSCRIPTION FACTOR-RELATED"/>
    <property type="match status" value="1"/>
</dbReference>
<dbReference type="WBParaSite" id="Smp_335650.1">
    <property type="protein sequence ID" value="Smp_335650.1"/>
    <property type="gene ID" value="Smp_335650"/>
</dbReference>
<proteinExistence type="inferred from homology"/>
<dbReference type="InterPro" id="IPR046347">
    <property type="entry name" value="bZIP_sf"/>
</dbReference>
<evidence type="ECO:0000256" key="1">
    <source>
        <dbReference type="ARBA" id="ARBA00006882"/>
    </source>
</evidence>
<feature type="region of interest" description="Disordered" evidence="6">
    <location>
        <begin position="775"/>
        <end position="819"/>
    </location>
</feature>
<dbReference type="InterPro" id="IPR050946">
    <property type="entry name" value="AP-1_TF_bZIP"/>
</dbReference>
<organism evidence="8 9">
    <name type="scientific">Schistosoma mansoni</name>
    <name type="common">Blood fluke</name>
    <dbReference type="NCBI Taxonomy" id="6183"/>
    <lineage>
        <taxon>Eukaryota</taxon>
        <taxon>Metazoa</taxon>
        <taxon>Spiralia</taxon>
        <taxon>Lophotrochozoa</taxon>
        <taxon>Platyhelminthes</taxon>
        <taxon>Trematoda</taxon>
        <taxon>Digenea</taxon>
        <taxon>Strigeidida</taxon>
        <taxon>Schistosomatoidea</taxon>
        <taxon>Schistosomatidae</taxon>
        <taxon>Schistosoma</taxon>
    </lineage>
</organism>
<evidence type="ECO:0000256" key="4">
    <source>
        <dbReference type="ARBA" id="ARBA00023163"/>
    </source>
</evidence>
<dbReference type="InterPro" id="IPR002112">
    <property type="entry name" value="Leuzip_Jun"/>
</dbReference>
<evidence type="ECO:0000256" key="2">
    <source>
        <dbReference type="ARBA" id="ARBA00023015"/>
    </source>
</evidence>
<name>A0A5K4FBN7_SCHMA</name>
<dbReference type="PROSITE" id="PS00036">
    <property type="entry name" value="BZIP_BASIC"/>
    <property type="match status" value="1"/>
</dbReference>
<evidence type="ECO:0000313" key="8">
    <source>
        <dbReference type="Proteomes" id="UP000008854"/>
    </source>
</evidence>
<dbReference type="PRINTS" id="PR00043">
    <property type="entry name" value="LEUZIPPRJUN"/>
</dbReference>
<evidence type="ECO:0000259" key="7">
    <source>
        <dbReference type="PROSITE" id="PS50217"/>
    </source>
</evidence>
<reference evidence="9" key="2">
    <citation type="submission" date="2019-11" db="UniProtKB">
        <authorList>
            <consortium name="WormBaseParasite"/>
        </authorList>
    </citation>
    <scope>IDENTIFICATION</scope>
    <source>
        <strain evidence="9">Puerto Rican</strain>
    </source>
</reference>
<dbReference type="GO" id="GO:0000978">
    <property type="term" value="F:RNA polymerase II cis-regulatory region sequence-specific DNA binding"/>
    <property type="evidence" value="ECO:0007669"/>
    <property type="project" value="TreeGrafter"/>
</dbReference>
<evidence type="ECO:0000256" key="5">
    <source>
        <dbReference type="SAM" id="Coils"/>
    </source>
</evidence>
<dbReference type="SUPFAM" id="SSF57959">
    <property type="entry name" value="Leucine zipper domain"/>
    <property type="match status" value="1"/>
</dbReference>
<evidence type="ECO:0000313" key="9">
    <source>
        <dbReference type="WBParaSite" id="Smp_335650.1"/>
    </source>
</evidence>
<dbReference type="ExpressionAtlas" id="A0A5K4FBN7">
    <property type="expression patterns" value="baseline"/>
</dbReference>
<accession>A0A5K4FBN7</accession>
<dbReference type="Pfam" id="PF00170">
    <property type="entry name" value="bZIP_1"/>
    <property type="match status" value="1"/>
</dbReference>